<accession>A0AAD7ZEV8</accession>
<feature type="non-terminal residue" evidence="1">
    <location>
        <position position="167"/>
    </location>
</feature>
<dbReference type="Proteomes" id="UP001233999">
    <property type="component" value="Unassembled WGS sequence"/>
</dbReference>
<evidence type="ECO:0000313" key="1">
    <source>
        <dbReference type="EMBL" id="KAJ9579424.1"/>
    </source>
</evidence>
<organism evidence="1 2">
    <name type="scientific">Diploptera punctata</name>
    <name type="common">Pacific beetle cockroach</name>
    <dbReference type="NCBI Taxonomy" id="6984"/>
    <lineage>
        <taxon>Eukaryota</taxon>
        <taxon>Metazoa</taxon>
        <taxon>Ecdysozoa</taxon>
        <taxon>Arthropoda</taxon>
        <taxon>Hexapoda</taxon>
        <taxon>Insecta</taxon>
        <taxon>Pterygota</taxon>
        <taxon>Neoptera</taxon>
        <taxon>Polyneoptera</taxon>
        <taxon>Dictyoptera</taxon>
        <taxon>Blattodea</taxon>
        <taxon>Blaberoidea</taxon>
        <taxon>Blaberidae</taxon>
        <taxon>Diplopterinae</taxon>
        <taxon>Diploptera</taxon>
    </lineage>
</organism>
<feature type="non-terminal residue" evidence="1">
    <location>
        <position position="1"/>
    </location>
</feature>
<sequence length="167" mass="19489">MKRHFKYEFVFRIHDSICYGLECRNLEMGTDRCQSLCILLNSIKCNHILLHQVIVDRGMKTLIDSSVERNDGFSEYLRDKKSVKINVQARVFNLPLGYLIIPSRMFQNINSDFPEYLTYFLEQDPIQTLLPPAPQIFLTPFSAIYKRVVVQNVALNSYEKTCVPIFS</sequence>
<protein>
    <submittedName>
        <fullName evidence="1">Uncharacterized protein</fullName>
    </submittedName>
</protein>
<reference evidence="1" key="1">
    <citation type="journal article" date="2023" name="IScience">
        <title>Live-bearing cockroach genome reveals convergent evolutionary mechanisms linked to viviparity in insects and beyond.</title>
        <authorList>
            <person name="Fouks B."/>
            <person name="Harrison M.C."/>
            <person name="Mikhailova A.A."/>
            <person name="Marchal E."/>
            <person name="English S."/>
            <person name="Carruthers M."/>
            <person name="Jennings E.C."/>
            <person name="Chiamaka E.L."/>
            <person name="Frigard R.A."/>
            <person name="Pippel M."/>
            <person name="Attardo G.M."/>
            <person name="Benoit J.B."/>
            <person name="Bornberg-Bauer E."/>
            <person name="Tobe S.S."/>
        </authorList>
    </citation>
    <scope>NUCLEOTIDE SEQUENCE</scope>
    <source>
        <strain evidence="1">Stay&amp;Tobe</strain>
    </source>
</reference>
<keyword evidence="2" id="KW-1185">Reference proteome</keyword>
<reference evidence="1" key="2">
    <citation type="submission" date="2023-05" db="EMBL/GenBank/DDBJ databases">
        <authorList>
            <person name="Fouks B."/>
        </authorList>
    </citation>
    <scope>NUCLEOTIDE SEQUENCE</scope>
    <source>
        <strain evidence="1">Stay&amp;Tobe</strain>
        <tissue evidence="1">Testes</tissue>
    </source>
</reference>
<proteinExistence type="predicted"/>
<gene>
    <name evidence="1" type="ORF">L9F63_024469</name>
</gene>
<dbReference type="EMBL" id="JASPKZ010008425">
    <property type="protein sequence ID" value="KAJ9579424.1"/>
    <property type="molecule type" value="Genomic_DNA"/>
</dbReference>
<dbReference type="AlphaFoldDB" id="A0AAD7ZEV8"/>
<comment type="caution">
    <text evidence="1">The sequence shown here is derived from an EMBL/GenBank/DDBJ whole genome shotgun (WGS) entry which is preliminary data.</text>
</comment>
<name>A0AAD7ZEV8_DIPPU</name>
<evidence type="ECO:0000313" key="2">
    <source>
        <dbReference type="Proteomes" id="UP001233999"/>
    </source>
</evidence>